<evidence type="ECO:0000313" key="4">
    <source>
        <dbReference type="Proteomes" id="UP000636709"/>
    </source>
</evidence>
<feature type="transmembrane region" description="Helical" evidence="1">
    <location>
        <begin position="166"/>
        <end position="187"/>
    </location>
</feature>
<dbReference type="AlphaFoldDB" id="A0A835A928"/>
<dbReference type="InterPro" id="IPR036047">
    <property type="entry name" value="F-box-like_dom_sf"/>
</dbReference>
<dbReference type="SUPFAM" id="SSF81383">
    <property type="entry name" value="F-box domain"/>
    <property type="match status" value="1"/>
</dbReference>
<keyword evidence="1" id="KW-0812">Transmembrane</keyword>
<comment type="caution">
    <text evidence="3">The sequence shown here is derived from an EMBL/GenBank/DDBJ whole genome shotgun (WGS) entry which is preliminary data.</text>
</comment>
<dbReference type="InterPro" id="IPR056594">
    <property type="entry name" value="AT5G49610-like_b-prop"/>
</dbReference>
<dbReference type="EMBL" id="JACEFO010002806">
    <property type="protein sequence ID" value="KAF8648573.1"/>
    <property type="molecule type" value="Genomic_DNA"/>
</dbReference>
<name>A0A835A928_9POAL</name>
<keyword evidence="1" id="KW-1133">Transmembrane helix</keyword>
<feature type="transmembrane region" description="Helical" evidence="1">
    <location>
        <begin position="221"/>
        <end position="238"/>
    </location>
</feature>
<dbReference type="Gene3D" id="1.20.1280.50">
    <property type="match status" value="1"/>
</dbReference>
<reference evidence="3" key="1">
    <citation type="submission" date="2020-07" db="EMBL/GenBank/DDBJ databases">
        <title>Genome sequence and genetic diversity analysis of an under-domesticated orphan crop, white fonio (Digitaria exilis).</title>
        <authorList>
            <person name="Bennetzen J.L."/>
            <person name="Chen S."/>
            <person name="Ma X."/>
            <person name="Wang X."/>
            <person name="Yssel A.E.J."/>
            <person name="Chaluvadi S.R."/>
            <person name="Johnson M."/>
            <person name="Gangashetty P."/>
            <person name="Hamidou F."/>
            <person name="Sanogo M.D."/>
            <person name="Zwaenepoel A."/>
            <person name="Wallace J."/>
            <person name="Van De Peer Y."/>
            <person name="Van Deynze A."/>
        </authorList>
    </citation>
    <scope>NUCLEOTIDE SEQUENCE</scope>
    <source>
        <tissue evidence="3">Leaves</tissue>
    </source>
</reference>
<keyword evidence="1" id="KW-0472">Membrane</keyword>
<evidence type="ECO:0000259" key="2">
    <source>
        <dbReference type="Pfam" id="PF23635"/>
    </source>
</evidence>
<organism evidence="3 4">
    <name type="scientific">Digitaria exilis</name>
    <dbReference type="NCBI Taxonomy" id="1010633"/>
    <lineage>
        <taxon>Eukaryota</taxon>
        <taxon>Viridiplantae</taxon>
        <taxon>Streptophyta</taxon>
        <taxon>Embryophyta</taxon>
        <taxon>Tracheophyta</taxon>
        <taxon>Spermatophyta</taxon>
        <taxon>Magnoliopsida</taxon>
        <taxon>Liliopsida</taxon>
        <taxon>Poales</taxon>
        <taxon>Poaceae</taxon>
        <taxon>PACMAD clade</taxon>
        <taxon>Panicoideae</taxon>
        <taxon>Panicodae</taxon>
        <taxon>Paniceae</taxon>
        <taxon>Anthephorinae</taxon>
        <taxon>Digitaria</taxon>
    </lineage>
</organism>
<feature type="domain" description="F-box protein AT5G49610-like beta-propeller" evidence="2">
    <location>
        <begin position="135"/>
        <end position="315"/>
    </location>
</feature>
<evidence type="ECO:0000256" key="1">
    <source>
        <dbReference type="SAM" id="Phobius"/>
    </source>
</evidence>
<protein>
    <recommendedName>
        <fullName evidence="2">F-box protein AT5G49610-like beta-propeller domain-containing protein</fullName>
    </recommendedName>
</protein>
<proteinExistence type="predicted"/>
<keyword evidence="4" id="KW-1185">Reference proteome</keyword>
<dbReference type="PANTHER" id="PTHR32133">
    <property type="entry name" value="OS07G0120400 PROTEIN"/>
    <property type="match status" value="1"/>
</dbReference>
<gene>
    <name evidence="3" type="ORF">HU200_064615</name>
</gene>
<dbReference type="Proteomes" id="UP000636709">
    <property type="component" value="Unassembled WGS sequence"/>
</dbReference>
<evidence type="ECO:0000313" key="3">
    <source>
        <dbReference type="EMBL" id="KAF8648573.1"/>
    </source>
</evidence>
<accession>A0A835A928</accession>
<dbReference type="OrthoDB" id="693649at2759"/>
<dbReference type="PANTHER" id="PTHR32133:SF378">
    <property type="entry name" value="F-BOX DOMAIN CONTAINING PROTEIN, EXPRESSED"/>
    <property type="match status" value="1"/>
</dbReference>
<sequence>MGRRRRRASPLDVDDLLADILVRLPTLLTSLPCASLVCARWRRLVTDPIFLRRFRARHWEPLGVFHTSFQSGHEHLSFSFISDPPPGSILPDRFSVPACCQDAGGGGGDDDYTWNLSNLQAAVIGDEGPFKVALAWKDGHTANACVYSSETGVWGDAVYAAVQPTFGAIISVGSLGVLVGNSLYWMLFGSYHCILEFDLGSQKLSVIELPLPPNAYANHRGIYLTTLAAGGGLSLLIMSPSLRAQLWESTATSDDGVDRWMLGRTIELDKLLSLRPLGFQEYRSVLGLVGDDNVIFVSTYRGVFMVHLKLMQFEKNCRAYFTFEFEKVKGVIEL</sequence>
<dbReference type="Pfam" id="PF23635">
    <property type="entry name" value="Beta-prop_AT5G49610-like"/>
    <property type="match status" value="1"/>
</dbReference>